<evidence type="ECO:0000256" key="1">
    <source>
        <dbReference type="SAM" id="MobiDB-lite"/>
    </source>
</evidence>
<dbReference type="PANTHER" id="PTHR10039">
    <property type="entry name" value="AMELOGENIN"/>
    <property type="match status" value="1"/>
</dbReference>
<protein>
    <recommendedName>
        <fullName evidence="4">NACHT domain-containing protein</fullName>
    </recommendedName>
</protein>
<comment type="caution">
    <text evidence="2">The sequence shown here is derived from an EMBL/GenBank/DDBJ whole genome shotgun (WGS) entry which is preliminary data.</text>
</comment>
<evidence type="ECO:0000313" key="2">
    <source>
        <dbReference type="EMBL" id="KAG7285042.1"/>
    </source>
</evidence>
<dbReference type="Proteomes" id="UP001197093">
    <property type="component" value="Unassembled WGS sequence"/>
</dbReference>
<sequence>MAQVVVSGSGIAIIIDGFDEISEHDQYDFLECLQACDQQLERLNKHPVLQGNTEGSAALLCRDLRVLILSRWCLSVDQSSLEFVQYKITEDDTMMDIRLTVETELARFARIAMYSPGFQKEICDAVTRGARGIYLWATVMIADIRTEMPREPQLQQQLQQLPRSLAELYDLILGRIKNRPGRAAERTKTVLLWVVFGLEPLTLLELNAGLALAKLWAETRGRQIDNDSVTLRMVDSGVFKASLVMLCGQLLRMSSRNHVQPVHSTLVQYLNTHPDIFKEQNKRWKFTKTQFTRTQFTKTQFTKTQFTKTRFLARDRLWTQRMPTSAYRPAGNQLLPYQGITKHSPPQRPAVYQRTAPRSTHVYQPKSQAKNILRFRPQSPNTSETSAHQYNLDW</sequence>
<feature type="compositionally biased region" description="Polar residues" evidence="1">
    <location>
        <begin position="356"/>
        <end position="365"/>
    </location>
</feature>
<dbReference type="EMBL" id="JAHCVI010000005">
    <property type="protein sequence ID" value="KAG7285042.1"/>
    <property type="molecule type" value="Genomic_DNA"/>
</dbReference>
<dbReference type="PANTHER" id="PTHR10039:SF14">
    <property type="entry name" value="NACHT DOMAIN-CONTAINING PROTEIN"/>
    <property type="match status" value="1"/>
</dbReference>
<dbReference type="AlphaFoldDB" id="A0AAD4EPF1"/>
<evidence type="ECO:0008006" key="4">
    <source>
        <dbReference type="Google" id="ProtNLM"/>
    </source>
</evidence>
<feature type="region of interest" description="Disordered" evidence="1">
    <location>
        <begin position="342"/>
        <end position="365"/>
    </location>
</feature>
<gene>
    <name evidence="2" type="ORF">NEMBOFW57_009662</name>
</gene>
<organism evidence="2 3">
    <name type="scientific">Staphylotrichum longicolle</name>
    <dbReference type="NCBI Taxonomy" id="669026"/>
    <lineage>
        <taxon>Eukaryota</taxon>
        <taxon>Fungi</taxon>
        <taxon>Dikarya</taxon>
        <taxon>Ascomycota</taxon>
        <taxon>Pezizomycotina</taxon>
        <taxon>Sordariomycetes</taxon>
        <taxon>Sordariomycetidae</taxon>
        <taxon>Sordariales</taxon>
        <taxon>Chaetomiaceae</taxon>
        <taxon>Staphylotrichum</taxon>
    </lineage>
</organism>
<keyword evidence="3" id="KW-1185">Reference proteome</keyword>
<reference evidence="2" key="1">
    <citation type="submission" date="2023-02" db="EMBL/GenBank/DDBJ databases">
        <authorList>
            <person name="Palmer J.M."/>
        </authorList>
    </citation>
    <scope>NUCLEOTIDE SEQUENCE</scope>
    <source>
        <strain evidence="2">FW57</strain>
    </source>
</reference>
<proteinExistence type="predicted"/>
<name>A0AAD4EPF1_9PEZI</name>
<evidence type="ECO:0000313" key="3">
    <source>
        <dbReference type="Proteomes" id="UP001197093"/>
    </source>
</evidence>
<accession>A0AAD4EPF1</accession>